<evidence type="ECO:0000313" key="3">
    <source>
        <dbReference type="RefSeq" id="XP_031565228.1"/>
    </source>
</evidence>
<reference evidence="3" key="1">
    <citation type="submission" date="2025-08" db="UniProtKB">
        <authorList>
            <consortium name="RefSeq"/>
        </authorList>
    </citation>
    <scope>IDENTIFICATION</scope>
    <source>
        <tissue evidence="3">Tentacle</tissue>
    </source>
</reference>
<feature type="domain" description="Death" evidence="1">
    <location>
        <begin position="92"/>
        <end position="160"/>
    </location>
</feature>
<evidence type="ECO:0000259" key="1">
    <source>
        <dbReference type="Pfam" id="PF00531"/>
    </source>
</evidence>
<organism evidence="2 3">
    <name type="scientific">Actinia tenebrosa</name>
    <name type="common">Australian red waratah sea anemone</name>
    <dbReference type="NCBI Taxonomy" id="6105"/>
    <lineage>
        <taxon>Eukaryota</taxon>
        <taxon>Metazoa</taxon>
        <taxon>Cnidaria</taxon>
        <taxon>Anthozoa</taxon>
        <taxon>Hexacorallia</taxon>
        <taxon>Actiniaria</taxon>
        <taxon>Actiniidae</taxon>
        <taxon>Actinia</taxon>
    </lineage>
</organism>
<dbReference type="KEGG" id="aten:116300492"/>
<dbReference type="OrthoDB" id="10276217at2759"/>
<dbReference type="RefSeq" id="XP_031565228.1">
    <property type="nucleotide sequence ID" value="XM_031709368.1"/>
</dbReference>
<dbReference type="InterPro" id="IPR011029">
    <property type="entry name" value="DEATH-like_dom_sf"/>
</dbReference>
<name>A0A6P8IAN6_ACTTE</name>
<evidence type="ECO:0000313" key="2">
    <source>
        <dbReference type="Proteomes" id="UP000515163"/>
    </source>
</evidence>
<dbReference type="Gene3D" id="1.10.533.10">
    <property type="entry name" value="Death Domain, Fas"/>
    <property type="match status" value="1"/>
</dbReference>
<proteinExistence type="predicted"/>
<dbReference type="InterPro" id="IPR000488">
    <property type="entry name" value="Death_dom"/>
</dbReference>
<dbReference type="CDD" id="cd01670">
    <property type="entry name" value="Death"/>
    <property type="match status" value="1"/>
</dbReference>
<sequence length="266" mass="29996">MSSASLKDHSKAKGGVFNVKVYNGGNAICGPGATATISRKYHKSSCSAHRHNKAISYPLGDDYNKSELLQGPEQRLTDVPAKVYQELEKQLSFGQSDWKNLACHIFPSLKQDEIEYLTTRYRRNRAEGIFKKMSERGITLGQLVKGLESIERQDALEILFEAGYPRESDTIAENDESVMEACSRIQEEAIDEEREEVPQENVCFEKNSYRVFIEEPTLKGVIGSADGSSTSFVRNLMSRVCLVQFPTTPEERFTSAVSMFEEIQRE</sequence>
<dbReference type="GeneID" id="116300492"/>
<gene>
    <name evidence="3" type="primary">LOC116300492</name>
</gene>
<protein>
    <submittedName>
        <fullName evidence="3">Uncharacterized protein LOC116300492</fullName>
    </submittedName>
</protein>
<keyword evidence="2" id="KW-1185">Reference proteome</keyword>
<dbReference type="Proteomes" id="UP000515163">
    <property type="component" value="Unplaced"/>
</dbReference>
<dbReference type="AlphaFoldDB" id="A0A6P8IAN6"/>
<dbReference type="GO" id="GO:0007165">
    <property type="term" value="P:signal transduction"/>
    <property type="evidence" value="ECO:0007669"/>
    <property type="project" value="InterPro"/>
</dbReference>
<dbReference type="SUPFAM" id="SSF47986">
    <property type="entry name" value="DEATH domain"/>
    <property type="match status" value="1"/>
</dbReference>
<dbReference type="Pfam" id="PF00531">
    <property type="entry name" value="Death"/>
    <property type="match status" value="1"/>
</dbReference>
<dbReference type="InParanoid" id="A0A6P8IAN6"/>
<accession>A0A6P8IAN6</accession>